<dbReference type="VEuPathDB" id="PlasmoDB:PRG01_1106300"/>
<dbReference type="VEuPathDB" id="PlasmoDB:PRCDC_1107600"/>
<sequence>MNKMNDLDIEEYNRNIIQELNEAAEEGEYPLCMFLHDLIEIDMESNFSYKYIIIDRLVEICIDSINKKMFSLADECMYFMRYCIDKCINLKDEIIKNNSFFNNMNIIIDICSKEKVYINDSLYIFEKTFFFFILDLNNNMDDFINLWKIYKNELIDFYTTLIYMISITISEFYFILKNIKGEDNVDIDYIHIGCELMKLIEICLDLSLVIFNNIDKIENIDMLENHISVMIKNFHDIPDIEIKRKIMLMMKAINKKNICDKEWNEEINNFNIKYNLLSNASNKQKYKNKKNKKKNKNNNYYNYLNITKDKEHININYLKTNSYIYINNCYLFLNTYEENLNHITMNTSPSGCNKIKLSSWGYKGSLLINFFYSYFYNTKQKLLVVISYDNMKIRSDPNYKSVFFYFKKGEISGVLSNKLRNTFKDKFLDNLEICIKLSSKDICNNVHELMMCRINKEKFSVDERHKKKELYYIEKEHNLQEDTFNNTMENVDNMDNDQICEIDVKDNMEEIFQNKQNKQNNHIYFNNLGRNHISLINTNNLKNEEKLERRKVSFASTKELCLLNDDISVETKTMLLEESILKHVHSKYNNKYMNSNIIYDKHESIHYDNNKKSLRENSGSMRNENLLFIHDNHKKEKVEPIKISYATTRDLIGKKEYSKGKLEVQNNNVDGDERGDNNNVKDDERGDNNNVKDDEKGDNNNVKDDEKGDNNNIKDDEKGDNNNIKDDEKGDNNNIKDDEKWDNNNIKDDEKGDNNNMDNVKRVYNKDIKETTLNYKSLLVNHVIPKGKQINDDKNRNEDYYAYRDNTEKKNEKEHMLNNYIHDKEKMKIIDNEYNTNNKEDTPINIYKKNENIYISKECNTNNNDNNDNNDNNNNNIYYYNNYNNEGEKNTDNQSISKHLQNKDKKKYTNSIENEALIKNNIKNDEKNINNQNNKERKILHHKNNMINKNDLESTPQLEMSDILNNSQNKYSINKDYIIKSPIEIVRKLLNFDEKQKNIEECIENLNNYNIYDKNQNENKLKEDQINHLKYDHMNSMINHNNNIHDNVNNLCMINREENIITKKKNTTEKYCNIFKNSNHKIKCNNNQDNYLINRRNEKKEKSKINKNKNKNYYRKEYNDEEKKEKDHINHNISDDNFIMKNNNIKNVQPYQKRQDVVVHDGNIMSINNKEEIHEHDTPRKKKKKFTNINLDNNSNEYSQVVNISGYDEPSNELIFKHESNVISPCNIDKSCLSSRSKKRISTTMINNTTPNNNNNNNNNMNYYNNTYCKETNDTYSKNPIDSPYPIKKVKYNYYYDSKLFELLKKEDNLEKLSAKYLIRAYTLIQYNKRYVHIQIIDYFRYIKKEILLSYDNINIKYNKLLNHIQSQHHNKLQNILIKYYKHLKEHTNQKKNFNLNKNIPKSINRNIIKIKIKSLYDTLNIVQRTMKDKILNSTIMLNYKQSDIYTPSFSLGTIISKYSI</sequence>
<accession>A0A2P9DGA8</accession>
<evidence type="ECO:0000313" key="3">
    <source>
        <dbReference type="Proteomes" id="UP000240500"/>
    </source>
</evidence>
<protein>
    <submittedName>
        <fullName evidence="2">Uncharacterized protein</fullName>
    </submittedName>
</protein>
<evidence type="ECO:0000256" key="1">
    <source>
        <dbReference type="SAM" id="MobiDB-lite"/>
    </source>
</evidence>
<feature type="compositionally biased region" description="Low complexity" evidence="1">
    <location>
        <begin position="860"/>
        <end position="885"/>
    </location>
</feature>
<feature type="region of interest" description="Disordered" evidence="1">
    <location>
        <begin position="662"/>
        <end position="758"/>
    </location>
</feature>
<dbReference type="EMBL" id="LT969574">
    <property type="protein sequence ID" value="SOV80027.1"/>
    <property type="molecule type" value="Genomic_DNA"/>
</dbReference>
<feature type="compositionally biased region" description="Basic and acidic residues" evidence="1">
    <location>
        <begin position="671"/>
        <end position="758"/>
    </location>
</feature>
<gene>
    <name evidence="2" type="ORF">PRG01_1106300</name>
</gene>
<dbReference type="OrthoDB" id="371720at2759"/>
<name>A0A2P9DGA8_PLARE</name>
<reference evidence="2 3" key="1">
    <citation type="submission" date="2016-09" db="EMBL/GenBank/DDBJ databases">
        <authorList>
            <consortium name="Pathogen Informatics"/>
        </authorList>
    </citation>
    <scope>NUCLEOTIDE SEQUENCE [LARGE SCALE GENOMIC DNA]</scope>
</reference>
<proteinExistence type="predicted"/>
<organism evidence="2 3">
    <name type="scientific">Plasmodium reichenowi</name>
    <dbReference type="NCBI Taxonomy" id="5854"/>
    <lineage>
        <taxon>Eukaryota</taxon>
        <taxon>Sar</taxon>
        <taxon>Alveolata</taxon>
        <taxon>Apicomplexa</taxon>
        <taxon>Aconoidasida</taxon>
        <taxon>Haemosporida</taxon>
        <taxon>Plasmodiidae</taxon>
        <taxon>Plasmodium</taxon>
        <taxon>Plasmodium (Laverania)</taxon>
    </lineage>
</organism>
<evidence type="ECO:0000313" key="2">
    <source>
        <dbReference type="EMBL" id="SOV80027.1"/>
    </source>
</evidence>
<dbReference type="Proteomes" id="UP000240500">
    <property type="component" value="Chromosome 11"/>
</dbReference>
<feature type="region of interest" description="Disordered" evidence="1">
    <location>
        <begin position="860"/>
        <end position="894"/>
    </location>
</feature>